<keyword evidence="3" id="KW-1185">Reference proteome</keyword>
<evidence type="ECO:0000313" key="2">
    <source>
        <dbReference type="EMBL" id="TWW67298.1"/>
    </source>
</evidence>
<accession>A0A5C6NKP7</accession>
<dbReference type="InterPro" id="IPR004875">
    <property type="entry name" value="DDE_SF_endonuclease_dom"/>
</dbReference>
<dbReference type="Proteomes" id="UP000324091">
    <property type="component" value="Chromosome 2"/>
</dbReference>
<evidence type="ECO:0000259" key="1">
    <source>
        <dbReference type="Pfam" id="PF03184"/>
    </source>
</evidence>
<proteinExistence type="predicted"/>
<dbReference type="Pfam" id="PF03184">
    <property type="entry name" value="DDE_1"/>
    <property type="match status" value="1"/>
</dbReference>
<dbReference type="EMBL" id="RHFK02000012">
    <property type="protein sequence ID" value="TWW67298.1"/>
    <property type="molecule type" value="Genomic_DNA"/>
</dbReference>
<protein>
    <recommendedName>
        <fullName evidence="1">DDE-1 domain-containing protein</fullName>
    </recommendedName>
</protein>
<comment type="caution">
    <text evidence="2">The sequence shown here is derived from an EMBL/GenBank/DDBJ whole genome shotgun (WGS) entry which is preliminary data.</text>
</comment>
<dbReference type="GO" id="GO:0003676">
    <property type="term" value="F:nucleic acid binding"/>
    <property type="evidence" value="ECO:0007669"/>
    <property type="project" value="InterPro"/>
</dbReference>
<sequence length="103" mass="11836">MPKIQFPSVAIAVNEKGWMDHEMMNVWLTKCYTKRPDGFFRTRKALLVMDSTRAHITPQFKDELKGFNSMPAIIPGGLTKILQPLDISVNQSFKAALRNLWEQ</sequence>
<evidence type="ECO:0000313" key="3">
    <source>
        <dbReference type="Proteomes" id="UP000324091"/>
    </source>
</evidence>
<gene>
    <name evidence="2" type="ORF">D4764_02G0003390</name>
</gene>
<name>A0A5C6NKP7_9TELE</name>
<organism evidence="2 3">
    <name type="scientific">Takifugu flavidus</name>
    <name type="common">sansaifugu</name>
    <dbReference type="NCBI Taxonomy" id="433684"/>
    <lineage>
        <taxon>Eukaryota</taxon>
        <taxon>Metazoa</taxon>
        <taxon>Chordata</taxon>
        <taxon>Craniata</taxon>
        <taxon>Vertebrata</taxon>
        <taxon>Euteleostomi</taxon>
        <taxon>Actinopterygii</taxon>
        <taxon>Neopterygii</taxon>
        <taxon>Teleostei</taxon>
        <taxon>Neoteleostei</taxon>
        <taxon>Acanthomorphata</taxon>
        <taxon>Eupercaria</taxon>
        <taxon>Tetraodontiformes</taxon>
        <taxon>Tetradontoidea</taxon>
        <taxon>Tetraodontidae</taxon>
        <taxon>Takifugu</taxon>
    </lineage>
</organism>
<dbReference type="AlphaFoldDB" id="A0A5C6NKP7"/>
<feature type="domain" description="DDE-1" evidence="1">
    <location>
        <begin position="8"/>
        <end position="101"/>
    </location>
</feature>
<reference evidence="2 3" key="1">
    <citation type="submission" date="2019-04" db="EMBL/GenBank/DDBJ databases">
        <title>Chromosome genome assembly for Takifugu flavidus.</title>
        <authorList>
            <person name="Xiao S."/>
        </authorList>
    </citation>
    <scope>NUCLEOTIDE SEQUENCE [LARGE SCALE GENOMIC DNA]</scope>
    <source>
        <strain evidence="2">HTHZ2018</strain>
        <tissue evidence="2">Muscle</tissue>
    </source>
</reference>